<protein>
    <submittedName>
        <fullName evidence="3">Rhamnan synthesis F family protein</fullName>
    </submittedName>
</protein>
<evidence type="ECO:0000313" key="3">
    <source>
        <dbReference type="EMBL" id="MBV2143771.1"/>
    </source>
</evidence>
<name>A0A949PPQ3_9HYPH</name>
<dbReference type="Pfam" id="PF22772">
    <property type="entry name" value="WsaF_C"/>
    <property type="match status" value="1"/>
</dbReference>
<feature type="domain" description="WsaF C-terminal" evidence="2">
    <location>
        <begin position="560"/>
        <end position="693"/>
    </location>
</feature>
<keyword evidence="4" id="KW-1185">Reference proteome</keyword>
<dbReference type="AlphaFoldDB" id="A0A949PPQ3"/>
<dbReference type="Pfam" id="PF21374">
    <property type="entry name" value="WsaF_N"/>
    <property type="match status" value="1"/>
</dbReference>
<reference evidence="3 4" key="1">
    <citation type="submission" date="2021-06" db="EMBL/GenBank/DDBJ databases">
        <title>Falsochrobactrum tianjin sp.nov., a new petroleum-degrading bacteria isolated from oily soils.</title>
        <authorList>
            <person name="Chen G."/>
            <person name="Chen H."/>
            <person name="Tian J."/>
            <person name="Qing J."/>
            <person name="Zhong L."/>
            <person name="Ma W."/>
            <person name="Song Y."/>
            <person name="Cui X."/>
            <person name="Yan B."/>
        </authorList>
    </citation>
    <scope>NUCLEOTIDE SEQUENCE [LARGE SCALE GENOMIC DNA]</scope>
    <source>
        <strain evidence="3 4">TDYN1</strain>
    </source>
</reference>
<dbReference type="InterPro" id="IPR007739">
    <property type="entry name" value="RgpF"/>
</dbReference>
<dbReference type="RefSeq" id="WP_217677749.1">
    <property type="nucleotide sequence ID" value="NZ_JAHRVA010000003.1"/>
</dbReference>
<comment type="caution">
    <text evidence="3">The sequence shown here is derived from an EMBL/GenBank/DDBJ whole genome shotgun (WGS) entry which is preliminary data.</text>
</comment>
<dbReference type="InterPro" id="IPR055050">
    <property type="entry name" value="WsaF_C"/>
</dbReference>
<dbReference type="Proteomes" id="UP000752297">
    <property type="component" value="Unassembled WGS sequence"/>
</dbReference>
<evidence type="ECO:0000259" key="1">
    <source>
        <dbReference type="Pfam" id="PF21374"/>
    </source>
</evidence>
<proteinExistence type="predicted"/>
<dbReference type="Pfam" id="PF05045">
    <property type="entry name" value="RgpF"/>
    <property type="match status" value="1"/>
</dbReference>
<accession>A0A949PPQ3</accession>
<dbReference type="GO" id="GO:0030247">
    <property type="term" value="F:polysaccharide binding"/>
    <property type="evidence" value="ECO:0007669"/>
    <property type="project" value="InterPro"/>
</dbReference>
<gene>
    <name evidence="3" type="ORF">KUG47_09705</name>
</gene>
<dbReference type="EMBL" id="JAHRVA010000003">
    <property type="protein sequence ID" value="MBV2143771.1"/>
    <property type="molecule type" value="Genomic_DNA"/>
</dbReference>
<dbReference type="InterPro" id="IPR048510">
    <property type="entry name" value="WsaF_N"/>
</dbReference>
<sequence>MYYVRRASHVLKTRGVKGLVAHSLKFINFKLGTYEISSYITDQKLQGGKLNNIGAVTARTLPDDVNPSLNIPFKQSENEIVFDRVAVVAHIFYPELTEEMIGYIKNIPLPFGFFITTDTEEKKNRIRETIDRADVEAIEIEIRVTPNKGRDIAPKYIAFRDVYERYEAFLHVHSKKSLHADGLGNVWRSYLFDNLAGSKDIARSNLEILSSENIGVVYPEHAKPVKQHINWGFDFPIAKELLARIGVVLDSNTILEFPSGSMFWGRSAAIKQLLDLDLSFDDFPEENAQIDGTLAHAIERSLLLFVERSGHSWARINTQAPKKNRLGVNRKFIPLLGSEQGAVGVASMKIGETLRILAAPQRIERRRLNLMLPIVDPASIFGGIDTALKIFDQIVATAGEDVDVRVIVTEARVGDVPDNLKDYIVQQIGDEAPAKRVIVDATQRRQKYLDIRPDDVFIATAWWTALNAFRLHDLQKSLFGNAPKVVYLIQDFEPDFYGWSTRYALAESTYMRGDDTIALINTEELLHYFETKYNHPTKMLISYTPNAKVDATLIRLLRERIILFYSRPAALRNCFESGVDGLALWARRNPVLANKWKVYCIGEEFDSSLARSVPNCTVTGKMSLDEYARLLSQASIGLSLMISPHPSYPPLEMAYSGIRTITNKYMNKDLSRRSSFITSIDLPTPELIAQALEDEVNRAEKEMIGRITPIRNKIEDIPVEVPGFDPAAVIRLLG</sequence>
<evidence type="ECO:0000313" key="4">
    <source>
        <dbReference type="Proteomes" id="UP000752297"/>
    </source>
</evidence>
<evidence type="ECO:0000259" key="2">
    <source>
        <dbReference type="Pfam" id="PF22772"/>
    </source>
</evidence>
<organism evidence="3 4">
    <name type="scientific">Falsochrobactrum tianjinense</name>
    <dbReference type="NCBI Taxonomy" id="2706015"/>
    <lineage>
        <taxon>Bacteria</taxon>
        <taxon>Pseudomonadati</taxon>
        <taxon>Pseudomonadota</taxon>
        <taxon>Alphaproteobacteria</taxon>
        <taxon>Hyphomicrobiales</taxon>
        <taxon>Brucellaceae</taxon>
        <taxon>Falsochrobactrum</taxon>
    </lineage>
</organism>
<feature type="domain" description="WsaF N-terminal" evidence="1">
    <location>
        <begin position="367"/>
        <end position="523"/>
    </location>
</feature>